<dbReference type="InterPro" id="IPR000914">
    <property type="entry name" value="SBP_5_dom"/>
</dbReference>
<reference evidence="4" key="1">
    <citation type="journal article" date="2019" name="Int. J. Syst. Evol. Microbiol.">
        <title>The Global Catalogue of Microorganisms (GCM) 10K type strain sequencing project: providing services to taxonomists for standard genome sequencing and annotation.</title>
        <authorList>
            <consortium name="The Broad Institute Genomics Platform"/>
            <consortium name="The Broad Institute Genome Sequencing Center for Infectious Disease"/>
            <person name="Wu L."/>
            <person name="Ma J."/>
        </authorList>
    </citation>
    <scope>NUCLEOTIDE SEQUENCE [LARGE SCALE GENOMIC DNA]</scope>
    <source>
        <strain evidence="4">CGMCC 1.15399</strain>
    </source>
</reference>
<dbReference type="InterPro" id="IPR030678">
    <property type="entry name" value="Peptide/Ni-bd"/>
</dbReference>
<accession>A0ABW4GY51</accession>
<keyword evidence="1" id="KW-0732">Signal</keyword>
<name>A0ABW4GY51_9ACTN</name>
<comment type="caution">
    <text evidence="3">The sequence shown here is derived from an EMBL/GenBank/DDBJ whole genome shotgun (WGS) entry which is preliminary data.</text>
</comment>
<keyword evidence="4" id="KW-1185">Reference proteome</keyword>
<protein>
    <submittedName>
        <fullName evidence="3">ABC transporter substrate-binding protein</fullName>
    </submittedName>
</protein>
<evidence type="ECO:0000259" key="2">
    <source>
        <dbReference type="Pfam" id="PF00496"/>
    </source>
</evidence>
<organism evidence="3 4">
    <name type="scientific">Nonomuraea guangzhouensis</name>
    <dbReference type="NCBI Taxonomy" id="1291555"/>
    <lineage>
        <taxon>Bacteria</taxon>
        <taxon>Bacillati</taxon>
        <taxon>Actinomycetota</taxon>
        <taxon>Actinomycetes</taxon>
        <taxon>Streptosporangiales</taxon>
        <taxon>Streptosporangiaceae</taxon>
        <taxon>Nonomuraea</taxon>
    </lineage>
</organism>
<sequence>MQIRTVVAAALAVGVTVGVGACSGTQPQNAGGAATSTLTLGSTIAPQTFDPAGAGDANFVPYAQAAYDSLILRKPDGTFAPMLATDWKLSEDNKSITLNLRPKVTFSDGTPFDAEAAKASLEHFHDGTGPLSRELASLDSVKVVDPDTVTLTYTKPDPDILYNLSDAAGRMASPAALKNPKSLATTPVGSGPYVLNTAATVQGSTYTFTARKGYWNPELQKFAKVVFKIFPDEVSLVNALQGRQVDAANLTGADNRKAATAAGIKHLTPDDSISWMGTIFFDRTGKIVPALGDKRVRRAIAMSFNVPQIRKALMADTGVPNTQVFRQSSPGYDESLNNAYAYDVAGAKKLMAEAGYANGFDLTLPINANTTPAAIENYKNSLGALGIRVKFENLGTIPQYFAGLQSGKYAMSPAIFGAGPTDWIVINNYLVEKATWNPLHTTDPTLSKLIESYPAAAEKDHAKIIGEINKFLVDNVWFDPWLFIEEQYFVAGPVNVTLQKSQNIPSIYNYAPAGK</sequence>
<evidence type="ECO:0000256" key="1">
    <source>
        <dbReference type="SAM" id="SignalP"/>
    </source>
</evidence>
<dbReference type="RefSeq" id="WP_219537078.1">
    <property type="nucleotide sequence ID" value="NZ_JAHKRM010000034.1"/>
</dbReference>
<gene>
    <name evidence="3" type="ORF">ACFSJ0_61680</name>
</gene>
<feature type="domain" description="Solute-binding protein family 5" evidence="2">
    <location>
        <begin position="79"/>
        <end position="422"/>
    </location>
</feature>
<evidence type="ECO:0000313" key="4">
    <source>
        <dbReference type="Proteomes" id="UP001597097"/>
    </source>
</evidence>
<feature type="signal peptide" evidence="1">
    <location>
        <begin position="1"/>
        <end position="21"/>
    </location>
</feature>
<dbReference type="PIRSF" id="PIRSF002741">
    <property type="entry name" value="MppA"/>
    <property type="match status" value="1"/>
</dbReference>
<evidence type="ECO:0000313" key="3">
    <source>
        <dbReference type="EMBL" id="MFD1547544.1"/>
    </source>
</evidence>
<dbReference type="InterPro" id="IPR039424">
    <property type="entry name" value="SBP_5"/>
</dbReference>
<feature type="chain" id="PRO_5046282450" evidence="1">
    <location>
        <begin position="22"/>
        <end position="515"/>
    </location>
</feature>
<proteinExistence type="predicted"/>
<dbReference type="PANTHER" id="PTHR30290">
    <property type="entry name" value="PERIPLASMIC BINDING COMPONENT OF ABC TRANSPORTER"/>
    <property type="match status" value="1"/>
</dbReference>
<dbReference type="EMBL" id="JBHUCM010000078">
    <property type="protein sequence ID" value="MFD1547544.1"/>
    <property type="molecule type" value="Genomic_DNA"/>
</dbReference>
<dbReference type="Proteomes" id="UP001597097">
    <property type="component" value="Unassembled WGS sequence"/>
</dbReference>
<dbReference type="PROSITE" id="PS51257">
    <property type="entry name" value="PROKAR_LIPOPROTEIN"/>
    <property type="match status" value="1"/>
</dbReference>
<dbReference type="Pfam" id="PF00496">
    <property type="entry name" value="SBP_bac_5"/>
    <property type="match status" value="1"/>
</dbReference>